<keyword evidence="7" id="KW-1185">Reference proteome</keyword>
<accession>A0A5E4NCI4</accession>
<proteinExistence type="predicted"/>
<reference evidence="6 7" key="1">
    <citation type="submission" date="2019-08" db="EMBL/GenBank/DDBJ databases">
        <authorList>
            <person name="Alioto T."/>
            <person name="Alioto T."/>
            <person name="Gomez Garrido J."/>
        </authorList>
    </citation>
    <scope>NUCLEOTIDE SEQUENCE [LARGE SCALE GENOMIC DNA]</scope>
</reference>
<evidence type="ECO:0000256" key="4">
    <source>
        <dbReference type="ARBA" id="ARBA00022777"/>
    </source>
</evidence>
<evidence type="ECO:0000313" key="6">
    <source>
        <dbReference type="EMBL" id="VVC42574.1"/>
    </source>
</evidence>
<dbReference type="PANTHER" id="PTHR24351">
    <property type="entry name" value="RIBOSOMAL PROTEIN S6 KINASE"/>
    <property type="match status" value="1"/>
</dbReference>
<keyword evidence="3" id="KW-0547">Nucleotide-binding</keyword>
<keyword evidence="2" id="KW-0808">Transferase</keyword>
<organism evidence="6 7">
    <name type="scientific">Cinara cedri</name>
    <dbReference type="NCBI Taxonomy" id="506608"/>
    <lineage>
        <taxon>Eukaryota</taxon>
        <taxon>Metazoa</taxon>
        <taxon>Ecdysozoa</taxon>
        <taxon>Arthropoda</taxon>
        <taxon>Hexapoda</taxon>
        <taxon>Insecta</taxon>
        <taxon>Pterygota</taxon>
        <taxon>Neoptera</taxon>
        <taxon>Paraneoptera</taxon>
        <taxon>Hemiptera</taxon>
        <taxon>Sternorrhyncha</taxon>
        <taxon>Aphidomorpha</taxon>
        <taxon>Aphidoidea</taxon>
        <taxon>Aphididae</taxon>
        <taxon>Lachninae</taxon>
        <taxon>Cinara</taxon>
    </lineage>
</organism>
<dbReference type="GO" id="GO:0005524">
    <property type="term" value="F:ATP binding"/>
    <property type="evidence" value="ECO:0007669"/>
    <property type="project" value="UniProtKB-KW"/>
</dbReference>
<evidence type="ECO:0000256" key="1">
    <source>
        <dbReference type="ARBA" id="ARBA00022527"/>
    </source>
</evidence>
<dbReference type="SUPFAM" id="SSF56112">
    <property type="entry name" value="Protein kinase-like (PK-like)"/>
    <property type="match status" value="1"/>
</dbReference>
<keyword evidence="5" id="KW-0067">ATP-binding</keyword>
<gene>
    <name evidence="6" type="ORF">CINCED_3A023421</name>
</gene>
<evidence type="ECO:0000256" key="2">
    <source>
        <dbReference type="ARBA" id="ARBA00022679"/>
    </source>
</evidence>
<protein>
    <submittedName>
        <fullName evidence="6">Protein kinase-like domain</fullName>
    </submittedName>
</protein>
<dbReference type="OrthoDB" id="63267at2759"/>
<sequence length="110" mass="12599">MGFGYWTGTFCGTTEFIASEVLTETTYMRSVDCHPSQVTIKKKVLNSIIIDEVQYPRFLSLEAIKITRRLLYENPEKKLGSSERDAGDVKTKAFFGQVAWDDLLQKKVRI</sequence>
<dbReference type="AlphaFoldDB" id="A0A5E4NCI4"/>
<dbReference type="Gene3D" id="1.10.510.10">
    <property type="entry name" value="Transferase(Phosphotransferase) domain 1"/>
    <property type="match status" value="1"/>
</dbReference>
<dbReference type="Proteomes" id="UP000325440">
    <property type="component" value="Unassembled WGS sequence"/>
</dbReference>
<evidence type="ECO:0000256" key="3">
    <source>
        <dbReference type="ARBA" id="ARBA00022741"/>
    </source>
</evidence>
<dbReference type="EMBL" id="CABPRJ010001962">
    <property type="protein sequence ID" value="VVC42574.1"/>
    <property type="molecule type" value="Genomic_DNA"/>
</dbReference>
<dbReference type="InterPro" id="IPR011009">
    <property type="entry name" value="Kinase-like_dom_sf"/>
</dbReference>
<dbReference type="GO" id="GO:0004674">
    <property type="term" value="F:protein serine/threonine kinase activity"/>
    <property type="evidence" value="ECO:0007669"/>
    <property type="project" value="UniProtKB-KW"/>
</dbReference>
<evidence type="ECO:0000313" key="7">
    <source>
        <dbReference type="Proteomes" id="UP000325440"/>
    </source>
</evidence>
<name>A0A5E4NCI4_9HEMI</name>
<keyword evidence="1" id="KW-0723">Serine/threonine-protein kinase</keyword>
<keyword evidence="4 6" id="KW-0418">Kinase</keyword>
<evidence type="ECO:0000256" key="5">
    <source>
        <dbReference type="ARBA" id="ARBA00022840"/>
    </source>
</evidence>